<name>A0ABT3B2I0_9CYAN</name>
<keyword evidence="3" id="KW-1185">Reference proteome</keyword>
<gene>
    <name evidence="2" type="ORF">OGM63_18890</name>
</gene>
<reference evidence="2 3" key="1">
    <citation type="submission" date="2022-10" db="EMBL/GenBank/DDBJ databases">
        <title>Identification of biosynthetic pathway for the production of the potent trypsin inhibitor radiosumin.</title>
        <authorList>
            <person name="Fewer D.P."/>
            <person name="Delbaje E."/>
            <person name="Ouyang X."/>
            <person name="Agostino P.D."/>
            <person name="Wahlsten M."/>
            <person name="Jokela J."/>
            <person name="Permi P."/>
            <person name="Haapaniemi E."/>
            <person name="Koistinen H."/>
        </authorList>
    </citation>
    <scope>NUCLEOTIDE SEQUENCE [LARGE SCALE GENOMIC DNA]</scope>
    <source>
        <strain evidence="2 3">NIES-515</strain>
    </source>
</reference>
<evidence type="ECO:0000313" key="2">
    <source>
        <dbReference type="EMBL" id="MCV3215552.1"/>
    </source>
</evidence>
<dbReference type="Proteomes" id="UP001526143">
    <property type="component" value="Unassembled WGS sequence"/>
</dbReference>
<accession>A0ABT3B2I0</accession>
<evidence type="ECO:0000256" key="1">
    <source>
        <dbReference type="ARBA" id="ARBA00022801"/>
    </source>
</evidence>
<proteinExistence type="predicted"/>
<dbReference type="EMBL" id="JAOWRF010000270">
    <property type="protein sequence ID" value="MCV3215552.1"/>
    <property type="molecule type" value="Genomic_DNA"/>
</dbReference>
<dbReference type="Pfam" id="PF04185">
    <property type="entry name" value="Phosphoesterase"/>
    <property type="match status" value="1"/>
</dbReference>
<evidence type="ECO:0000313" key="3">
    <source>
        <dbReference type="Proteomes" id="UP001526143"/>
    </source>
</evidence>
<keyword evidence="1" id="KW-0378">Hydrolase</keyword>
<protein>
    <submittedName>
        <fullName evidence="2">Alkaline phosphatase family protein</fullName>
    </submittedName>
</protein>
<organism evidence="2 3">
    <name type="scientific">Plectonema radiosum NIES-515</name>
    <dbReference type="NCBI Taxonomy" id="2986073"/>
    <lineage>
        <taxon>Bacteria</taxon>
        <taxon>Bacillati</taxon>
        <taxon>Cyanobacteriota</taxon>
        <taxon>Cyanophyceae</taxon>
        <taxon>Oscillatoriophycideae</taxon>
        <taxon>Oscillatoriales</taxon>
        <taxon>Microcoleaceae</taxon>
        <taxon>Plectonema</taxon>
    </lineage>
</organism>
<sequence>MVSPNAQRPLYASKHNGFISFKSVQDDPNLQNKIVAFDQLAKDLQRGNVPNYSHIILNQCHEMHGLEECPQYGSVKNICEPKTLVETSKCNVSTYVNTNGIESVPTCNN</sequence>
<dbReference type="InterPro" id="IPR007312">
    <property type="entry name" value="Phosphoesterase"/>
</dbReference>
<comment type="caution">
    <text evidence="2">The sequence shown here is derived from an EMBL/GenBank/DDBJ whole genome shotgun (WGS) entry which is preliminary data.</text>
</comment>